<dbReference type="AlphaFoldDB" id="A0A0D2KSJ2"/>
<accession>A0A0D2KSJ2</accession>
<keyword evidence="2" id="KW-0195">Cyclin</keyword>
<comment type="similarity">
    <text evidence="1">Belongs to the cyclin family. Cyclin C subfamily.</text>
</comment>
<dbReference type="CDD" id="cd20524">
    <property type="entry name" value="CYCLIN_CCNH_rpt1"/>
    <property type="match status" value="1"/>
</dbReference>
<dbReference type="STRING" id="1442371.A0A0D2KSJ2"/>
<dbReference type="InterPro" id="IPR031658">
    <property type="entry name" value="Cyclin_C_2"/>
</dbReference>
<evidence type="ECO:0000313" key="5">
    <source>
        <dbReference type="EMBL" id="KIX99698.1"/>
    </source>
</evidence>
<feature type="domain" description="Cyclin-like" evidence="4">
    <location>
        <begin position="91"/>
        <end position="175"/>
    </location>
</feature>
<reference evidence="5 6" key="1">
    <citation type="submission" date="2015-01" db="EMBL/GenBank/DDBJ databases">
        <title>The Genome Sequence of Fonsecaea multimorphosa CBS 102226.</title>
        <authorList>
            <consortium name="The Broad Institute Genomics Platform"/>
            <person name="Cuomo C."/>
            <person name="de Hoog S."/>
            <person name="Gorbushina A."/>
            <person name="Stielow B."/>
            <person name="Teixiera M."/>
            <person name="Abouelleil A."/>
            <person name="Chapman S.B."/>
            <person name="Priest M."/>
            <person name="Young S.K."/>
            <person name="Wortman J."/>
            <person name="Nusbaum C."/>
            <person name="Birren B."/>
        </authorList>
    </citation>
    <scope>NUCLEOTIDE SEQUENCE [LARGE SCALE GENOMIC DNA]</scope>
    <source>
        <strain evidence="5 6">CBS 102226</strain>
    </source>
</reference>
<name>A0A0D2KSJ2_9EURO</name>
<sequence>MILDDAYRKSTQYRQWSYTQEKLAEIRQNTNDVACIRLREKARIAVAAESTQTSSDEGSFSHGREGVVLTDGDIQTLKAEEELKIVDWACMKIIEVSGAMEPRIPSNITATAIQYLRRFYLTNSPMIHHPKQLVPCALYLATKADHLYLPLSKFIDGLEGVSEESIKARESVLLQGLRFALDVRHPMKGLVGGCIEMHAMAEEGRLGGISKATGFASRIDSAADQAKKLLVTAAQMTDAYFLYTPSQIWLAALTLADRELTETYLERKLADLASPEAAATESRTKLVSTISACARLLESYRLPDPHTQRKELRRIRRKLDICQNLAKVDIEASPGRTFTSMEGEGEGGDYPGRPTKRRKLEVEISQEKGDSSDSDGVV</sequence>
<protein>
    <recommendedName>
        <fullName evidence="4">Cyclin-like domain-containing protein</fullName>
    </recommendedName>
</protein>
<dbReference type="RefSeq" id="XP_016633821.1">
    <property type="nucleotide sequence ID" value="XM_016774841.1"/>
</dbReference>
<evidence type="ECO:0000256" key="3">
    <source>
        <dbReference type="SAM" id="MobiDB-lite"/>
    </source>
</evidence>
<evidence type="ECO:0000256" key="1">
    <source>
        <dbReference type="ARBA" id="ARBA00008638"/>
    </source>
</evidence>
<dbReference type="Proteomes" id="UP000053411">
    <property type="component" value="Unassembled WGS sequence"/>
</dbReference>
<dbReference type="GeneID" id="27710079"/>
<keyword evidence="6" id="KW-1185">Reference proteome</keyword>
<dbReference type="Pfam" id="PF16899">
    <property type="entry name" value="Cyclin_C_2"/>
    <property type="match status" value="1"/>
</dbReference>
<dbReference type="GO" id="GO:0016538">
    <property type="term" value="F:cyclin-dependent protein serine/threonine kinase regulator activity"/>
    <property type="evidence" value="ECO:0007669"/>
    <property type="project" value="InterPro"/>
</dbReference>
<dbReference type="InterPro" id="IPR043198">
    <property type="entry name" value="Cyclin/Ssn8"/>
</dbReference>
<dbReference type="PANTHER" id="PTHR10026">
    <property type="entry name" value="CYCLIN"/>
    <property type="match status" value="1"/>
</dbReference>
<dbReference type="SMART" id="SM00385">
    <property type="entry name" value="CYCLIN"/>
    <property type="match status" value="1"/>
</dbReference>
<evidence type="ECO:0000259" key="4">
    <source>
        <dbReference type="SMART" id="SM00385"/>
    </source>
</evidence>
<dbReference type="VEuPathDB" id="FungiDB:Z520_04333"/>
<feature type="region of interest" description="Disordered" evidence="3">
    <location>
        <begin position="333"/>
        <end position="378"/>
    </location>
</feature>
<evidence type="ECO:0000313" key="6">
    <source>
        <dbReference type="Proteomes" id="UP000053411"/>
    </source>
</evidence>
<feature type="compositionally biased region" description="Basic and acidic residues" evidence="3">
    <location>
        <begin position="360"/>
        <end position="371"/>
    </location>
</feature>
<gene>
    <name evidence="5" type="ORF">Z520_04333</name>
</gene>
<dbReference type="InterPro" id="IPR013763">
    <property type="entry name" value="Cyclin-like_dom"/>
</dbReference>
<dbReference type="SUPFAM" id="SSF47954">
    <property type="entry name" value="Cyclin-like"/>
    <property type="match status" value="2"/>
</dbReference>
<evidence type="ECO:0000256" key="2">
    <source>
        <dbReference type="ARBA" id="ARBA00023127"/>
    </source>
</evidence>
<proteinExistence type="inferred from homology"/>
<dbReference type="OrthoDB" id="340962at2759"/>
<organism evidence="5 6">
    <name type="scientific">Fonsecaea multimorphosa CBS 102226</name>
    <dbReference type="NCBI Taxonomy" id="1442371"/>
    <lineage>
        <taxon>Eukaryota</taxon>
        <taxon>Fungi</taxon>
        <taxon>Dikarya</taxon>
        <taxon>Ascomycota</taxon>
        <taxon>Pezizomycotina</taxon>
        <taxon>Eurotiomycetes</taxon>
        <taxon>Chaetothyriomycetidae</taxon>
        <taxon>Chaetothyriales</taxon>
        <taxon>Herpotrichiellaceae</taxon>
        <taxon>Fonsecaea</taxon>
    </lineage>
</organism>
<dbReference type="InterPro" id="IPR036915">
    <property type="entry name" value="Cyclin-like_sf"/>
</dbReference>
<dbReference type="EMBL" id="KN848068">
    <property type="protein sequence ID" value="KIX99698.1"/>
    <property type="molecule type" value="Genomic_DNA"/>
</dbReference>
<dbReference type="GO" id="GO:0006357">
    <property type="term" value="P:regulation of transcription by RNA polymerase II"/>
    <property type="evidence" value="ECO:0007669"/>
    <property type="project" value="InterPro"/>
</dbReference>
<dbReference type="CDD" id="cd20525">
    <property type="entry name" value="CYCLIN_CCNH_rpt2"/>
    <property type="match status" value="1"/>
</dbReference>
<dbReference type="Gene3D" id="1.10.472.10">
    <property type="entry name" value="Cyclin-like"/>
    <property type="match status" value="2"/>
</dbReference>